<dbReference type="OrthoDB" id="4953896at2"/>
<sequence>MPDYDILKWIFWALAFGSAILVLVRSEVFSTHSTQRTNRHSGQQAILMIMTVAFALAGFVTAAMEMRVTGR</sequence>
<name>A0A2V3DTP1_9MICC</name>
<protein>
    <submittedName>
        <fullName evidence="1">Uncharacterized protein</fullName>
    </submittedName>
</protein>
<dbReference type="Proteomes" id="UP000246303">
    <property type="component" value="Unassembled WGS sequence"/>
</dbReference>
<proteinExistence type="predicted"/>
<gene>
    <name evidence="1" type="ORF">CVS29_08670</name>
</gene>
<comment type="caution">
    <text evidence="1">The sequence shown here is derived from an EMBL/GenBank/DDBJ whole genome shotgun (WGS) entry which is preliminary data.</text>
</comment>
<accession>A0A2V3DTP1</accession>
<dbReference type="RefSeq" id="WP_146213025.1">
    <property type="nucleotide sequence ID" value="NZ_JACBZZ010000001.1"/>
</dbReference>
<evidence type="ECO:0000313" key="1">
    <source>
        <dbReference type="EMBL" id="PXA66044.1"/>
    </source>
</evidence>
<dbReference type="EMBL" id="QHLZ01000004">
    <property type="protein sequence ID" value="PXA66044.1"/>
    <property type="molecule type" value="Genomic_DNA"/>
</dbReference>
<evidence type="ECO:0000313" key="2">
    <source>
        <dbReference type="Proteomes" id="UP000246303"/>
    </source>
</evidence>
<keyword evidence="2" id="KW-1185">Reference proteome</keyword>
<organism evidence="1 2">
    <name type="scientific">Arthrobacter psychrochitiniphilus</name>
    <dbReference type="NCBI Taxonomy" id="291045"/>
    <lineage>
        <taxon>Bacteria</taxon>
        <taxon>Bacillati</taxon>
        <taxon>Actinomycetota</taxon>
        <taxon>Actinomycetes</taxon>
        <taxon>Micrococcales</taxon>
        <taxon>Micrococcaceae</taxon>
        <taxon>Arthrobacter</taxon>
    </lineage>
</organism>
<reference evidence="1 2" key="1">
    <citation type="submission" date="2018-05" db="EMBL/GenBank/DDBJ databases">
        <title>Genetic diversity of glacier-inhabiting Cryobacterium bacteria in China and description of Cryobacterium mengkeensis sp. nov. and Arthrobacter glacialis sp. nov.</title>
        <authorList>
            <person name="Liu Q."/>
            <person name="Xin Y.-H."/>
        </authorList>
    </citation>
    <scope>NUCLEOTIDE SEQUENCE [LARGE SCALE GENOMIC DNA]</scope>
    <source>
        <strain evidence="1 2">GP3</strain>
    </source>
</reference>
<dbReference type="AlphaFoldDB" id="A0A2V3DTP1"/>